<evidence type="ECO:0008006" key="3">
    <source>
        <dbReference type="Google" id="ProtNLM"/>
    </source>
</evidence>
<dbReference type="InterPro" id="IPR029058">
    <property type="entry name" value="AB_hydrolase_fold"/>
</dbReference>
<dbReference type="AlphaFoldDB" id="A0A0H3A5I4"/>
<dbReference type="GO" id="GO:0016020">
    <property type="term" value="C:membrane"/>
    <property type="evidence" value="ECO:0007669"/>
    <property type="project" value="InterPro"/>
</dbReference>
<evidence type="ECO:0000313" key="2">
    <source>
        <dbReference type="Proteomes" id="UP000009173"/>
    </source>
</evidence>
<sequence length="480" mass="52513">MKPAQNHHAVRQPVPAGPAGPVRPRGLALHLLVVLLLCAVAPFAHGDEALAGVSAATDGTAYAFPEADPLRATVFGTPPGLQHQTRLPAHDVRREVRIEGREVPDIFWYDRSLRYTLALQRGPAPLVFIIAGTGAGDNAGKMRFLTRLFHDAGYHCVALPSPTHMNFMVSMSHTRVAGYVPDDVADLYRVMRWMLEEVRSRVEVTGTAVTGYSLGGLHAAYLAKMDEERGDFGFRRVLMINPPASLFDSASRFDAWLSPEALGGTSADLFDRFFDQFADFYRKSERVGFDDEFLYRFSQKVEASPTEMRGVIGLSFRLTAATMIFTSDALHRSGYVIPKDAQPGPFDDLMPYFKAAAGLGFTTYLDEYMLPFLLQRQPDLTREAVIRACSLEPITGFLAHSPKIRAIGNADDPILTAGNLAYLKSTLGDRLTLFPTGGHCGNLNYGPFATRMVDLMNAEYGNPRASGTAMNSGLADGGAR</sequence>
<dbReference type="RefSeq" id="WP_011791476.1">
    <property type="nucleotide sequence ID" value="NC_008751.1"/>
</dbReference>
<gene>
    <name evidence="1" type="ordered locus">Dvul_0228</name>
</gene>
<dbReference type="EMBL" id="CP000527">
    <property type="protein sequence ID" value="ABM27252.1"/>
    <property type="molecule type" value="Genomic_DNA"/>
</dbReference>
<name>A0A0H3A5I4_NITV4</name>
<accession>A0A0H3A5I4</accession>
<reference evidence="2" key="1">
    <citation type="journal article" date="2009" name="Environ. Microbiol.">
        <title>Contribution of mobile genetic elements to Desulfovibrio vulgaris genome plasticity.</title>
        <authorList>
            <person name="Walker C.B."/>
            <person name="Stolyar S."/>
            <person name="Chivian D."/>
            <person name="Pinel N."/>
            <person name="Gabster J.A."/>
            <person name="Dehal P.S."/>
            <person name="He Z."/>
            <person name="Yang Z.K."/>
            <person name="Yen H.C."/>
            <person name="Zhou J."/>
            <person name="Wall J.D."/>
            <person name="Hazen T.C."/>
            <person name="Arkin A.P."/>
            <person name="Stahl D.A."/>
        </authorList>
    </citation>
    <scope>NUCLEOTIDE SEQUENCE [LARGE SCALE GENOMIC DNA]</scope>
    <source>
        <strain evidence="2">DP4</strain>
    </source>
</reference>
<protein>
    <recommendedName>
        <fullName evidence="3">AB hydrolase-1 domain-containing protein</fullName>
    </recommendedName>
</protein>
<dbReference type="Gene3D" id="3.40.50.1820">
    <property type="entry name" value="alpha/beta hydrolase"/>
    <property type="match status" value="1"/>
</dbReference>
<dbReference type="KEGG" id="dvl:Dvul_0228"/>
<dbReference type="InterPro" id="IPR007428">
    <property type="entry name" value="MlaA"/>
</dbReference>
<dbReference type="HOGENOM" id="CLU_052028_0_0_7"/>
<organism evidence="1 2">
    <name type="scientific">Nitratidesulfovibrio vulgaris (strain DP4)</name>
    <name type="common">Desulfovibrio vulgaris</name>
    <dbReference type="NCBI Taxonomy" id="391774"/>
    <lineage>
        <taxon>Bacteria</taxon>
        <taxon>Pseudomonadati</taxon>
        <taxon>Thermodesulfobacteriota</taxon>
        <taxon>Desulfovibrionia</taxon>
        <taxon>Desulfovibrionales</taxon>
        <taxon>Desulfovibrionaceae</taxon>
        <taxon>Nitratidesulfovibrio</taxon>
    </lineage>
</organism>
<dbReference type="PANTHER" id="PTHR30035">
    <property type="entry name" value="LIPOPROTEIN VACJ-RELATED"/>
    <property type="match status" value="1"/>
</dbReference>
<dbReference type="PANTHER" id="PTHR30035:SF1">
    <property type="entry name" value="AB HYDROLASE-1 DOMAIN-CONTAINING PROTEIN"/>
    <property type="match status" value="1"/>
</dbReference>
<proteinExistence type="predicted"/>
<dbReference type="Proteomes" id="UP000009173">
    <property type="component" value="Chromosome"/>
</dbReference>
<dbReference type="SUPFAM" id="SSF53474">
    <property type="entry name" value="alpha/beta-Hydrolases"/>
    <property type="match status" value="1"/>
</dbReference>
<evidence type="ECO:0000313" key="1">
    <source>
        <dbReference type="EMBL" id="ABM27252.1"/>
    </source>
</evidence>